<evidence type="ECO:0000256" key="2">
    <source>
        <dbReference type="ARBA" id="ARBA00022670"/>
    </source>
</evidence>
<dbReference type="InterPro" id="IPR001478">
    <property type="entry name" value="PDZ"/>
</dbReference>
<dbReference type="PANTHER" id="PTHR32060:SF22">
    <property type="entry name" value="CARBOXYL-TERMINAL-PROCESSING PEPTIDASE 3, CHLOROPLASTIC"/>
    <property type="match status" value="1"/>
</dbReference>
<dbReference type="CDD" id="cd06782">
    <property type="entry name" value="cpPDZ_CPP-like"/>
    <property type="match status" value="1"/>
</dbReference>
<evidence type="ECO:0000313" key="6">
    <source>
        <dbReference type="EMBL" id="SUZ50372.1"/>
    </source>
</evidence>
<dbReference type="EMBL" id="UINC01000166">
    <property type="protein sequence ID" value="SUZ50372.1"/>
    <property type="molecule type" value="Genomic_DNA"/>
</dbReference>
<sequence>MKPKTLHFLCFGILLPLVLASCSFSESLRERHLAAKYSRPEAPLLAEVLMHLQLDYVESEKLDPEKLLQGALSELGRMIPEVGVVSRLQEKGLGLSLKIRIENENLVLPVSELHGLYDLQLVLQNLMKRLLQMKPQLTQLKIEQMFARGILNQLDAYSVLLPQEIYNEFNINIGGQFAGVGLVVGTHDDQLTVIAPMDGSPAALAGIQPLDRIVAVDGEITEHMTLDEILYRLRGEIGTTVTLSVLRKGQAKALEFELLREEIKVESVETFDLESGNQTVRYVRIKNFQTDTFQELINKLGALNKIHGLILDLRNNPGGLLEQAIRVSDLFLPGKQRIVSTKGTTVSSIHDAKHLFAAEHLLNIPLVLLINRGSASASEIVAAALKQNKRAVVIGVQSFGKGTVQTLWDLKDGSGLKLTIGEYLTPSGRSIQDVGVMPNLQLIPLSVPKLVSQVSEAGSQEQSTAQKRFGLLPELDAEKTVKDSGELRIRYLLQHTNLHDDSEIIDKNVIKEKLKADIFIKTAKLVLSKWNPQNINSVVQKISREADQKESEIIKQALAKHGIEWSLNPFLKSVPAEMLDLSWSTEAISAELIRLKVQLKNVGDIDAQRLIVVTRANNELLDGLEFPIGKLVPEELGSRILDVKIPPGMMEEIEPVELQLYDHNLKKLKSVHEQLHFSPKRRPSFQLVMKMLDNGELGSHGNADGKVQSGETIALRFKIANTGEKPVPELLLKIRGTEGSFKINRGKIVLKNLLPDNEQKDFLLFQTLTGVKKLGKISLEMLDTKSGTPKITHLWDLKNLLPEKPVVTPEFTGLKWQDVDGNSVEGETALQSLVLSGKVKNAADMRDVFVHLNDEKVFYSANYDTRDGTKNQLGNNSKYPFKTVLNLEPGKNQISVFSRNRYGFTSERRIRIFRRQ</sequence>
<dbReference type="PANTHER" id="PTHR32060">
    <property type="entry name" value="TAIL-SPECIFIC PROTEASE"/>
    <property type="match status" value="1"/>
</dbReference>
<dbReference type="Gene3D" id="3.30.750.44">
    <property type="match status" value="1"/>
</dbReference>
<dbReference type="InterPro" id="IPR029045">
    <property type="entry name" value="ClpP/crotonase-like_dom_sf"/>
</dbReference>
<proteinExistence type="inferred from homology"/>
<dbReference type="SMART" id="SM00245">
    <property type="entry name" value="TSPc"/>
    <property type="match status" value="1"/>
</dbReference>
<dbReference type="Gene3D" id="2.30.42.10">
    <property type="match status" value="1"/>
</dbReference>
<dbReference type="InterPro" id="IPR004447">
    <property type="entry name" value="Peptidase_S41A"/>
</dbReference>
<keyword evidence="4" id="KW-0720">Serine protease</keyword>
<dbReference type="PROSITE" id="PS50106">
    <property type="entry name" value="PDZ"/>
    <property type="match status" value="1"/>
</dbReference>
<evidence type="ECO:0000256" key="3">
    <source>
        <dbReference type="ARBA" id="ARBA00022801"/>
    </source>
</evidence>
<dbReference type="AlphaFoldDB" id="A0A381N6Z0"/>
<dbReference type="GO" id="GO:0004175">
    <property type="term" value="F:endopeptidase activity"/>
    <property type="evidence" value="ECO:0007669"/>
    <property type="project" value="TreeGrafter"/>
</dbReference>
<dbReference type="Pfam" id="PF03572">
    <property type="entry name" value="Peptidase_S41"/>
    <property type="match status" value="1"/>
</dbReference>
<name>A0A381N6Z0_9ZZZZ</name>
<comment type="similarity">
    <text evidence="1">Belongs to the peptidase S41A family.</text>
</comment>
<dbReference type="SUPFAM" id="SSF50156">
    <property type="entry name" value="PDZ domain-like"/>
    <property type="match status" value="1"/>
</dbReference>
<dbReference type="FunFam" id="2.30.42.10:FF:000063">
    <property type="entry name" value="Peptidase, S41 family"/>
    <property type="match status" value="1"/>
</dbReference>
<dbReference type="SUPFAM" id="SSF52096">
    <property type="entry name" value="ClpP/crotonase"/>
    <property type="match status" value="1"/>
</dbReference>
<dbReference type="InterPro" id="IPR036034">
    <property type="entry name" value="PDZ_sf"/>
</dbReference>
<keyword evidence="2" id="KW-0645">Protease</keyword>
<feature type="domain" description="PDZ" evidence="5">
    <location>
        <begin position="170"/>
        <end position="234"/>
    </location>
</feature>
<dbReference type="PROSITE" id="PS51257">
    <property type="entry name" value="PROKAR_LIPOPROTEIN"/>
    <property type="match status" value="1"/>
</dbReference>
<accession>A0A381N6Z0</accession>
<dbReference type="NCBIfam" id="TIGR00225">
    <property type="entry name" value="prc"/>
    <property type="match status" value="1"/>
</dbReference>
<gene>
    <name evidence="6" type="ORF">METZ01_LOCUS3226</name>
</gene>
<evidence type="ECO:0000256" key="4">
    <source>
        <dbReference type="ARBA" id="ARBA00022825"/>
    </source>
</evidence>
<dbReference type="InterPro" id="IPR005151">
    <property type="entry name" value="Tail-specific_protease"/>
</dbReference>
<keyword evidence="3" id="KW-0378">Hydrolase</keyword>
<evidence type="ECO:0000259" key="5">
    <source>
        <dbReference type="PROSITE" id="PS50106"/>
    </source>
</evidence>
<dbReference type="SMART" id="SM00228">
    <property type="entry name" value="PDZ"/>
    <property type="match status" value="1"/>
</dbReference>
<dbReference type="Gene3D" id="3.90.226.10">
    <property type="entry name" value="2-enoyl-CoA Hydratase, Chain A, domain 1"/>
    <property type="match status" value="1"/>
</dbReference>
<protein>
    <recommendedName>
        <fullName evidence="5">PDZ domain-containing protein</fullName>
    </recommendedName>
</protein>
<reference evidence="6" key="1">
    <citation type="submission" date="2018-05" db="EMBL/GenBank/DDBJ databases">
        <authorList>
            <person name="Lanie J.A."/>
            <person name="Ng W.-L."/>
            <person name="Kazmierczak K.M."/>
            <person name="Andrzejewski T.M."/>
            <person name="Davidsen T.M."/>
            <person name="Wayne K.J."/>
            <person name="Tettelin H."/>
            <person name="Glass J.I."/>
            <person name="Rusch D."/>
            <person name="Podicherti R."/>
            <person name="Tsui H.-C.T."/>
            <person name="Winkler M.E."/>
        </authorList>
    </citation>
    <scope>NUCLEOTIDE SEQUENCE</scope>
</reference>
<dbReference type="CDD" id="cd07560">
    <property type="entry name" value="Peptidase_S41_CPP"/>
    <property type="match status" value="1"/>
</dbReference>
<evidence type="ECO:0000256" key="1">
    <source>
        <dbReference type="ARBA" id="ARBA00009179"/>
    </source>
</evidence>
<dbReference type="GO" id="GO:0008236">
    <property type="term" value="F:serine-type peptidase activity"/>
    <property type="evidence" value="ECO:0007669"/>
    <property type="project" value="UniProtKB-KW"/>
</dbReference>
<dbReference type="InterPro" id="IPR041489">
    <property type="entry name" value="PDZ_6"/>
</dbReference>
<dbReference type="GO" id="GO:0007165">
    <property type="term" value="P:signal transduction"/>
    <property type="evidence" value="ECO:0007669"/>
    <property type="project" value="TreeGrafter"/>
</dbReference>
<dbReference type="GO" id="GO:0030288">
    <property type="term" value="C:outer membrane-bounded periplasmic space"/>
    <property type="evidence" value="ECO:0007669"/>
    <property type="project" value="TreeGrafter"/>
</dbReference>
<organism evidence="6">
    <name type="scientific">marine metagenome</name>
    <dbReference type="NCBI Taxonomy" id="408172"/>
    <lineage>
        <taxon>unclassified sequences</taxon>
        <taxon>metagenomes</taxon>
        <taxon>ecological metagenomes</taxon>
    </lineage>
</organism>
<dbReference type="GO" id="GO:0006508">
    <property type="term" value="P:proteolysis"/>
    <property type="evidence" value="ECO:0007669"/>
    <property type="project" value="UniProtKB-KW"/>
</dbReference>
<dbReference type="Pfam" id="PF17820">
    <property type="entry name" value="PDZ_6"/>
    <property type="match status" value="1"/>
</dbReference>